<reference evidence="2 3" key="1">
    <citation type="submission" date="2024-04" db="EMBL/GenBank/DDBJ databases">
        <title>Tritrichomonas musculus Genome.</title>
        <authorList>
            <person name="Alves-Ferreira E."/>
            <person name="Grigg M."/>
            <person name="Lorenzi H."/>
            <person name="Galac M."/>
        </authorList>
    </citation>
    <scope>NUCLEOTIDE SEQUENCE [LARGE SCALE GENOMIC DNA]</scope>
    <source>
        <strain evidence="2 3">EAF2021</strain>
    </source>
</reference>
<keyword evidence="3" id="KW-1185">Reference proteome</keyword>
<dbReference type="PANTHER" id="PTHR43691">
    <property type="entry name" value="URIDINE PHOSPHORYLASE"/>
    <property type="match status" value="1"/>
</dbReference>
<dbReference type="SUPFAM" id="SSF53167">
    <property type="entry name" value="Purine and uridine phosphorylases"/>
    <property type="match status" value="1"/>
</dbReference>
<comment type="caution">
    <text evidence="2">The sequence shown here is derived from an EMBL/GenBank/DDBJ whole genome shotgun (WGS) entry which is preliminary data.</text>
</comment>
<dbReference type="PANTHER" id="PTHR43691:SF14">
    <property type="entry name" value="URIDINE PHOSPHORYLASE"/>
    <property type="match status" value="1"/>
</dbReference>
<evidence type="ECO:0000313" key="2">
    <source>
        <dbReference type="EMBL" id="KAK8894496.1"/>
    </source>
</evidence>
<dbReference type="EMBL" id="JAPFFF010000003">
    <property type="protein sequence ID" value="KAK8894496.1"/>
    <property type="molecule type" value="Genomic_DNA"/>
</dbReference>
<gene>
    <name evidence="2" type="ORF">M9Y10_022930</name>
</gene>
<name>A0ABR2KUP2_9EUKA</name>
<sequence>MLKQKPFSWLQPSEAIFDSENRIQPLNCKRGDIANRIISVGDPNRAAKLKKYFDEGTVKTIYSNMIYVIYTGEFNKVPISVIATGMGFAMIDLLVVQIRSIVDGPITIIRFGTCGSLSPDVSIACYAVTDKVYGVTQSYENLNFPYHISKRPYKMDQKLMNSILSTFHEDLPEYKTVSGSTFSADTFYGSQGRIDDRFNNNNQDLIQKILETDDNVLNFEMEAYVFAFLAQNFPEAQLKVGAVCITLAERKNGLFLTNDEKYEMEEKAAKVLFKVISNE</sequence>
<evidence type="ECO:0000313" key="3">
    <source>
        <dbReference type="Proteomes" id="UP001470230"/>
    </source>
</evidence>
<dbReference type="InterPro" id="IPR035994">
    <property type="entry name" value="Nucleoside_phosphorylase_sf"/>
</dbReference>
<dbReference type="Proteomes" id="UP001470230">
    <property type="component" value="Unassembled WGS sequence"/>
</dbReference>
<organism evidence="2 3">
    <name type="scientific">Tritrichomonas musculus</name>
    <dbReference type="NCBI Taxonomy" id="1915356"/>
    <lineage>
        <taxon>Eukaryota</taxon>
        <taxon>Metamonada</taxon>
        <taxon>Parabasalia</taxon>
        <taxon>Tritrichomonadida</taxon>
        <taxon>Tritrichomonadidae</taxon>
        <taxon>Tritrichomonas</taxon>
    </lineage>
</organism>
<protein>
    <recommendedName>
        <fullName evidence="1">Nucleoside phosphorylase domain-containing protein</fullName>
    </recommendedName>
</protein>
<evidence type="ECO:0000259" key="1">
    <source>
        <dbReference type="Pfam" id="PF01048"/>
    </source>
</evidence>
<dbReference type="Gene3D" id="3.40.50.1580">
    <property type="entry name" value="Nucleoside phosphorylase domain"/>
    <property type="match status" value="1"/>
</dbReference>
<accession>A0ABR2KUP2</accession>
<feature type="domain" description="Nucleoside phosphorylase" evidence="1">
    <location>
        <begin position="36"/>
        <end position="276"/>
    </location>
</feature>
<proteinExistence type="predicted"/>
<dbReference type="InterPro" id="IPR000845">
    <property type="entry name" value="Nucleoside_phosphorylase_d"/>
</dbReference>
<dbReference type="Pfam" id="PF01048">
    <property type="entry name" value="PNP_UDP_1"/>
    <property type="match status" value="1"/>
</dbReference>